<name>A0A2S7IT44_9BACT</name>
<dbReference type="InterPro" id="IPR027039">
    <property type="entry name" value="Crtac1"/>
</dbReference>
<comment type="caution">
    <text evidence="4">The sequence shown here is derived from an EMBL/GenBank/DDBJ whole genome shotgun (WGS) entry which is preliminary data.</text>
</comment>
<dbReference type="EMBL" id="PTRA01000001">
    <property type="protein sequence ID" value="PQA60760.1"/>
    <property type="molecule type" value="Genomic_DNA"/>
</dbReference>
<gene>
    <name evidence="4" type="ORF">C5O19_14435</name>
</gene>
<dbReference type="Pfam" id="PF07593">
    <property type="entry name" value="UnbV_ASPIC"/>
    <property type="match status" value="1"/>
</dbReference>
<dbReference type="PANTHER" id="PTHR16026">
    <property type="entry name" value="CARTILAGE ACIDIC PROTEIN 1"/>
    <property type="match status" value="1"/>
</dbReference>
<dbReference type="RefSeq" id="WP_104713386.1">
    <property type="nucleotide sequence ID" value="NZ_PTRA01000001.1"/>
</dbReference>
<evidence type="ECO:0000256" key="1">
    <source>
        <dbReference type="ARBA" id="ARBA00022729"/>
    </source>
</evidence>
<keyword evidence="5" id="KW-1185">Reference proteome</keyword>
<protein>
    <submittedName>
        <fullName evidence="4">RNA-binding protein</fullName>
    </submittedName>
</protein>
<dbReference type="AlphaFoldDB" id="A0A2S7IT44"/>
<dbReference type="Proteomes" id="UP000239590">
    <property type="component" value="Unassembled WGS sequence"/>
</dbReference>
<keyword evidence="1 2" id="KW-0732">Signal</keyword>
<dbReference type="Gene3D" id="2.130.10.130">
    <property type="entry name" value="Integrin alpha, N-terminal"/>
    <property type="match status" value="3"/>
</dbReference>
<sequence length="1086" mass="122635">MIQKGILYLLVATLTASVTWAQKPVFQLLPPEKTGITFKNEIIETENHNIMEYEYFYSGGGVAVGDINNDGLDDLFFTSNLKENKLYLNLGGLKFKDITLEAGLQGRTDAWKSGVSMADVNNDGLLDIFVCYMGKGDLDKRRKQLFINQGNLTFKEQAKEYGLDDPSYSFQSAFFDYDNDGDLDLLLLNHSVGKYDNLELYKYRNDVDELSGNKLFENRGNHFVEVTKKAGIRQHTLTYGLGVVVTDLNKDGWQDIYVTNDYNEPDYLYLNNKDGTFREVSKQAFRHLSQFSMGLDIADYNNDGWADIVSLDMLPEDNRRQKTLQLQENYESYDLMLKQDLHKQFMRNMLQLNNGDGTFSEIAQLAGVASTDWSWSPLLADYDNDGYKDLFVSNGYLRDFTNKDFLKYWGDYKIRKAMDREPMQMMDLIKAIPASRLPNYVFRNNHDLTFTNKQMEWGLTNPCVSNGAAYADLDNDGDLELIVNNINDPVSVYQNLSRESGTSNYIQFALRSPKGNRNALGAKVTVYTQGALQYQELMPVRGYLSSQPLTLHFGLGTHTVVDSVRIIWPDLTQELHKAVKANQRLVVEQKSTLPWSATTVQKPTVFESVKPLFAHTHQGYAENDFKRQPLMLSMYSQTGPVLAKGDVNKDGLEDVFIGGDQTNTGKILIQQKNGSFQALEKLVIGDELMSAAAAAVFFDANGDGYDDLYVAMGGYSLFEPNSASLQDLLYLNDGKGNLTLAPLPTVNASSKSCVRVADYDMDGDLDVFVGGRVIPGKYPLSPTSYLLENDGKGTFTAHRFPVNGMVTDAQWEDLDQDGRKDLILCGEFMPIKVFKNTPEGFSDQSNEYFPQQENGFWSSLLVYDLDNDGQKDIIAGNLGMNTQIKVSPQQPGELYYADFDNNGSIDPLFCFYMQNKSYPFVSRDELNDQIFPMRRKFISYKDYSEATIDKILSPEQLSSALKWTVTEAHTVCFRRDQGTFKKMPLPIQAQFAPVTQILAGDFTHHHQTDVLLLGNKSYNRLKIGTMDANYGCLLRARGLEFDYVNQMESGLSVSGDVKSVLSLRVNNQDYLVIGAFDQPLQFYQVK</sequence>
<evidence type="ECO:0000256" key="2">
    <source>
        <dbReference type="SAM" id="SignalP"/>
    </source>
</evidence>
<evidence type="ECO:0000313" key="5">
    <source>
        <dbReference type="Proteomes" id="UP000239590"/>
    </source>
</evidence>
<feature type="chain" id="PRO_5015472496" evidence="2">
    <location>
        <begin position="22"/>
        <end position="1086"/>
    </location>
</feature>
<accession>A0A2S7IT44</accession>
<dbReference type="InterPro" id="IPR013517">
    <property type="entry name" value="FG-GAP"/>
</dbReference>
<dbReference type="Pfam" id="PF13517">
    <property type="entry name" value="FG-GAP_3"/>
    <property type="match status" value="5"/>
</dbReference>
<dbReference type="InterPro" id="IPR028994">
    <property type="entry name" value="Integrin_alpha_N"/>
</dbReference>
<reference evidence="5" key="1">
    <citation type="submission" date="2018-02" db="EMBL/GenBank/DDBJ databases">
        <title>Genome sequencing of Solimonas sp. HR-BB.</title>
        <authorList>
            <person name="Lee Y."/>
            <person name="Jeon C.O."/>
        </authorList>
    </citation>
    <scope>NUCLEOTIDE SEQUENCE [LARGE SCALE GENOMIC DNA]</scope>
    <source>
        <strain evidence="5">HR-U</strain>
    </source>
</reference>
<evidence type="ECO:0000313" key="4">
    <source>
        <dbReference type="EMBL" id="PQA60760.1"/>
    </source>
</evidence>
<organism evidence="4 5">
    <name type="scientific">Siphonobacter curvatus</name>
    <dbReference type="NCBI Taxonomy" id="2094562"/>
    <lineage>
        <taxon>Bacteria</taxon>
        <taxon>Pseudomonadati</taxon>
        <taxon>Bacteroidota</taxon>
        <taxon>Cytophagia</taxon>
        <taxon>Cytophagales</taxon>
        <taxon>Cytophagaceae</taxon>
        <taxon>Siphonobacter</taxon>
    </lineage>
</organism>
<dbReference type="SUPFAM" id="SSF69318">
    <property type="entry name" value="Integrin alpha N-terminal domain"/>
    <property type="match status" value="3"/>
</dbReference>
<dbReference type="PANTHER" id="PTHR16026:SF0">
    <property type="entry name" value="CARTILAGE ACIDIC PROTEIN 1"/>
    <property type="match status" value="1"/>
</dbReference>
<dbReference type="InterPro" id="IPR011519">
    <property type="entry name" value="UnbV_ASPIC"/>
</dbReference>
<evidence type="ECO:0000259" key="3">
    <source>
        <dbReference type="Pfam" id="PF07593"/>
    </source>
</evidence>
<dbReference type="OrthoDB" id="1488345at2"/>
<feature type="signal peptide" evidence="2">
    <location>
        <begin position="1"/>
        <end position="21"/>
    </location>
</feature>
<feature type="domain" description="ASPIC/UnbV" evidence="3">
    <location>
        <begin position="519"/>
        <end position="585"/>
    </location>
</feature>
<proteinExistence type="predicted"/>